<keyword evidence="1" id="KW-1133">Transmembrane helix</keyword>
<keyword evidence="1" id="KW-0472">Membrane</keyword>
<evidence type="ECO:0000313" key="2">
    <source>
        <dbReference type="EMBL" id="QOR45521.1"/>
    </source>
</evidence>
<gene>
    <name evidence="2" type="ORF">INS88_09745</name>
</gene>
<reference evidence="2 3" key="1">
    <citation type="submission" date="2020-10" db="EMBL/GenBank/DDBJ databases">
        <title>Trueperella pecoris sp. nov. isolated from bovine and porcine specimens.</title>
        <authorList>
            <person name="Schoenecker L."/>
            <person name="Schnydrig P."/>
            <person name="Brodard I."/>
            <person name="Thomann A."/>
            <person name="Hemphill A."/>
            <person name="Rodriguez-Campos S."/>
            <person name="Perreten V."/>
            <person name="Jores J."/>
            <person name="Kittl S."/>
        </authorList>
    </citation>
    <scope>NUCLEOTIDE SEQUENCE [LARGE SCALE GENOMIC DNA]</scope>
    <source>
        <strain evidence="2 3">15A0121</strain>
    </source>
</reference>
<accession>A0A7M1QUR1</accession>
<evidence type="ECO:0000313" key="3">
    <source>
        <dbReference type="Proteomes" id="UP000595053"/>
    </source>
</evidence>
<sequence>MSVTLKRATYFLLLALVSLAIVVSKPLAAGDSLATALQGKTWLIVCVLLGSGLISAAYDPERDAHNTPHRKQLFIFSGLSALLLIAATLFIVFV</sequence>
<dbReference type="EMBL" id="CP063213">
    <property type="protein sequence ID" value="QOR45521.1"/>
    <property type="molecule type" value="Genomic_DNA"/>
</dbReference>
<dbReference type="Proteomes" id="UP000595053">
    <property type="component" value="Chromosome"/>
</dbReference>
<name>A0A7M1QUR1_9ACTO</name>
<organism evidence="2 3">
    <name type="scientific">Trueperella pecoris</name>
    <dbReference type="NCBI Taxonomy" id="2733571"/>
    <lineage>
        <taxon>Bacteria</taxon>
        <taxon>Bacillati</taxon>
        <taxon>Actinomycetota</taxon>
        <taxon>Actinomycetes</taxon>
        <taxon>Actinomycetales</taxon>
        <taxon>Actinomycetaceae</taxon>
        <taxon>Trueperella</taxon>
    </lineage>
</organism>
<dbReference type="AlphaFoldDB" id="A0A7M1QUR1"/>
<evidence type="ECO:0000256" key="1">
    <source>
        <dbReference type="SAM" id="Phobius"/>
    </source>
</evidence>
<feature type="transmembrane region" description="Helical" evidence="1">
    <location>
        <begin position="40"/>
        <end position="61"/>
    </location>
</feature>
<feature type="transmembrane region" description="Helical" evidence="1">
    <location>
        <begin position="73"/>
        <end position="93"/>
    </location>
</feature>
<keyword evidence="3" id="KW-1185">Reference proteome</keyword>
<protein>
    <submittedName>
        <fullName evidence="2">Uncharacterized protein</fullName>
    </submittedName>
</protein>
<proteinExistence type="predicted"/>
<keyword evidence="1" id="KW-0812">Transmembrane</keyword>